<reference evidence="7" key="2">
    <citation type="submission" date="2020-09" db="EMBL/GenBank/DDBJ databases">
        <authorList>
            <person name="Sun Q."/>
            <person name="Ohkuma M."/>
        </authorList>
    </citation>
    <scope>NUCLEOTIDE SEQUENCE</scope>
    <source>
        <strain evidence="7">JCM 3090</strain>
    </source>
</reference>
<dbReference type="RefSeq" id="WP_189168941.1">
    <property type="nucleotide sequence ID" value="NZ_BMQB01000002.1"/>
</dbReference>
<dbReference type="InterPro" id="IPR051929">
    <property type="entry name" value="VirAsm_ModProt"/>
</dbReference>
<evidence type="ECO:0000256" key="5">
    <source>
        <dbReference type="ARBA" id="ARBA00023049"/>
    </source>
</evidence>
<sequence length="160" mass="16886">MLDAETVRRIHADAAARYPAECCGFVRGRRVVPCRNVIAELAAARGKVRDAGSGFAFGPADLRALDDSFDSADPAHTIYHSHVGAGAFLSAEDLRYALVDGRPAHPVEHLVVDVLGGAVAGSRVFAFDPARGSYAPVRDHDADGNPVALGLLPGRRGRFA</sequence>
<dbReference type="AlphaFoldDB" id="A0A8J3B469"/>
<keyword evidence="1" id="KW-0645">Protease</keyword>
<keyword evidence="3" id="KW-0378">Hydrolase</keyword>
<reference evidence="7" key="1">
    <citation type="journal article" date="2014" name="Int. J. Syst. Evol. Microbiol.">
        <title>Complete genome sequence of Corynebacterium casei LMG S-19264T (=DSM 44701T), isolated from a smear-ripened cheese.</title>
        <authorList>
            <consortium name="US DOE Joint Genome Institute (JGI-PGF)"/>
            <person name="Walter F."/>
            <person name="Albersmeier A."/>
            <person name="Kalinowski J."/>
            <person name="Ruckert C."/>
        </authorList>
    </citation>
    <scope>NUCLEOTIDE SEQUENCE</scope>
    <source>
        <strain evidence="7">JCM 3090</strain>
    </source>
</reference>
<evidence type="ECO:0000256" key="4">
    <source>
        <dbReference type="ARBA" id="ARBA00022833"/>
    </source>
</evidence>
<dbReference type="PANTHER" id="PTHR34858">
    <property type="entry name" value="CYSO-CYSTEINE PEPTIDASE"/>
    <property type="match status" value="1"/>
</dbReference>
<comment type="caution">
    <text evidence="7">The sequence shown here is derived from an EMBL/GenBank/DDBJ whole genome shotgun (WGS) entry which is preliminary data.</text>
</comment>
<dbReference type="GO" id="GO:0008270">
    <property type="term" value="F:zinc ion binding"/>
    <property type="evidence" value="ECO:0007669"/>
    <property type="project" value="TreeGrafter"/>
</dbReference>
<keyword evidence="8" id="KW-1185">Reference proteome</keyword>
<organism evidence="7 8">
    <name type="scientific">Pilimelia anulata</name>
    <dbReference type="NCBI Taxonomy" id="53371"/>
    <lineage>
        <taxon>Bacteria</taxon>
        <taxon>Bacillati</taxon>
        <taxon>Actinomycetota</taxon>
        <taxon>Actinomycetes</taxon>
        <taxon>Micromonosporales</taxon>
        <taxon>Micromonosporaceae</taxon>
        <taxon>Pilimelia</taxon>
    </lineage>
</organism>
<dbReference type="Pfam" id="PF14464">
    <property type="entry name" value="Prok-JAB"/>
    <property type="match status" value="1"/>
</dbReference>
<dbReference type="Proteomes" id="UP000649739">
    <property type="component" value="Unassembled WGS sequence"/>
</dbReference>
<evidence type="ECO:0000256" key="3">
    <source>
        <dbReference type="ARBA" id="ARBA00022801"/>
    </source>
</evidence>
<dbReference type="Gene3D" id="3.40.140.10">
    <property type="entry name" value="Cytidine Deaminase, domain 2"/>
    <property type="match status" value="1"/>
</dbReference>
<feature type="domain" description="JAB" evidence="6">
    <location>
        <begin position="4"/>
        <end position="110"/>
    </location>
</feature>
<gene>
    <name evidence="7" type="ORF">GCM10010123_10900</name>
</gene>
<dbReference type="SUPFAM" id="SSF102712">
    <property type="entry name" value="JAB1/MPN domain"/>
    <property type="match status" value="1"/>
</dbReference>
<evidence type="ECO:0000256" key="2">
    <source>
        <dbReference type="ARBA" id="ARBA00022723"/>
    </source>
</evidence>
<keyword evidence="5" id="KW-0482">Metalloprotease</keyword>
<name>A0A8J3B469_9ACTN</name>
<dbReference type="PANTHER" id="PTHR34858:SF1">
    <property type="entry name" value="CYSO-CYSTEINE PEPTIDASE"/>
    <property type="match status" value="1"/>
</dbReference>
<keyword evidence="2" id="KW-0479">Metal-binding</keyword>
<accession>A0A8J3B469</accession>
<evidence type="ECO:0000259" key="6">
    <source>
        <dbReference type="Pfam" id="PF14464"/>
    </source>
</evidence>
<evidence type="ECO:0000313" key="7">
    <source>
        <dbReference type="EMBL" id="GGJ83109.1"/>
    </source>
</evidence>
<dbReference type="GO" id="GO:0006508">
    <property type="term" value="P:proteolysis"/>
    <property type="evidence" value="ECO:0007669"/>
    <property type="project" value="UniProtKB-KW"/>
</dbReference>
<proteinExistence type="predicted"/>
<dbReference type="InterPro" id="IPR028090">
    <property type="entry name" value="JAB_dom_prok"/>
</dbReference>
<dbReference type="GO" id="GO:0008235">
    <property type="term" value="F:metalloexopeptidase activity"/>
    <property type="evidence" value="ECO:0007669"/>
    <property type="project" value="TreeGrafter"/>
</dbReference>
<dbReference type="EMBL" id="BMQB01000002">
    <property type="protein sequence ID" value="GGJ83109.1"/>
    <property type="molecule type" value="Genomic_DNA"/>
</dbReference>
<evidence type="ECO:0000256" key="1">
    <source>
        <dbReference type="ARBA" id="ARBA00022670"/>
    </source>
</evidence>
<protein>
    <recommendedName>
        <fullName evidence="6">JAB domain-containing protein</fullName>
    </recommendedName>
</protein>
<keyword evidence="4" id="KW-0862">Zinc</keyword>
<evidence type="ECO:0000313" key="8">
    <source>
        <dbReference type="Proteomes" id="UP000649739"/>
    </source>
</evidence>